<evidence type="ECO:0000256" key="11">
    <source>
        <dbReference type="ARBA" id="ARBA00023136"/>
    </source>
</evidence>
<keyword evidence="4 14" id="KW-1134">Transmembrane beta strand</keyword>
<keyword evidence="12 19" id="KW-0675">Receptor</keyword>
<evidence type="ECO:0000256" key="10">
    <source>
        <dbReference type="ARBA" id="ARBA00023077"/>
    </source>
</evidence>
<dbReference type="SUPFAM" id="SSF56935">
    <property type="entry name" value="Porins"/>
    <property type="match status" value="1"/>
</dbReference>
<reference evidence="20" key="1">
    <citation type="journal article" date="2016" name="Front. Microbiol.">
        <title>Molecular Keys to the Janthinobacterium and Duganella spp. Interaction with the Plant Pathogen Fusarium graminearum.</title>
        <authorList>
            <person name="Haack F.S."/>
            <person name="Poehlein A."/>
            <person name="Kroger C."/>
            <person name="Voigt C.A."/>
            <person name="Piepenbring M."/>
            <person name="Bode H.B."/>
            <person name="Daniel R."/>
            <person name="Schafer W."/>
            <person name="Streit W.R."/>
        </authorList>
    </citation>
    <scope>NUCLEOTIDE SEQUENCE [LARGE SCALE GENOMIC DNA]</scope>
    <source>
        <strain evidence="20">T54</strain>
    </source>
</reference>
<evidence type="ECO:0000256" key="8">
    <source>
        <dbReference type="ARBA" id="ARBA00023004"/>
    </source>
</evidence>
<dbReference type="GO" id="GO:0015344">
    <property type="term" value="F:siderophore uptake transmembrane transporter activity"/>
    <property type="evidence" value="ECO:0007669"/>
    <property type="project" value="TreeGrafter"/>
</dbReference>
<evidence type="ECO:0000256" key="3">
    <source>
        <dbReference type="ARBA" id="ARBA00022448"/>
    </source>
</evidence>
<comment type="similarity">
    <text evidence="2 14 15">Belongs to the TonB-dependent receptor family.</text>
</comment>
<feature type="signal peptide" evidence="16">
    <location>
        <begin position="1"/>
        <end position="33"/>
    </location>
</feature>
<evidence type="ECO:0000256" key="14">
    <source>
        <dbReference type="PROSITE-ProRule" id="PRU01360"/>
    </source>
</evidence>
<dbReference type="InterPro" id="IPR010105">
    <property type="entry name" value="TonB_sidphr_rcpt"/>
</dbReference>
<keyword evidence="3 14" id="KW-0813">Transport</keyword>
<dbReference type="GO" id="GO:0038023">
    <property type="term" value="F:signaling receptor activity"/>
    <property type="evidence" value="ECO:0007669"/>
    <property type="project" value="InterPro"/>
</dbReference>
<gene>
    <name evidence="19" type="primary">fhuE</name>
    <name evidence="19" type="ORF">DUPY_49000</name>
</gene>
<dbReference type="InterPro" id="IPR036942">
    <property type="entry name" value="Beta-barrel_TonB_sf"/>
</dbReference>
<dbReference type="Pfam" id="PF00593">
    <property type="entry name" value="TonB_dep_Rec_b-barrel"/>
    <property type="match status" value="1"/>
</dbReference>
<evidence type="ECO:0000256" key="6">
    <source>
        <dbReference type="ARBA" id="ARBA00022692"/>
    </source>
</evidence>
<evidence type="ECO:0000313" key="20">
    <source>
        <dbReference type="Proteomes" id="UP000175989"/>
    </source>
</evidence>
<evidence type="ECO:0000256" key="15">
    <source>
        <dbReference type="RuleBase" id="RU003357"/>
    </source>
</evidence>
<dbReference type="CDD" id="cd01347">
    <property type="entry name" value="ligand_gated_channel"/>
    <property type="match status" value="1"/>
</dbReference>
<dbReference type="PATRIC" id="fig|762836.4.peg.5041"/>
<dbReference type="Proteomes" id="UP000175989">
    <property type="component" value="Unassembled WGS sequence"/>
</dbReference>
<evidence type="ECO:0000256" key="16">
    <source>
        <dbReference type="SAM" id="SignalP"/>
    </source>
</evidence>
<name>A0A1E7W8P9_9BURK</name>
<dbReference type="AlphaFoldDB" id="A0A1E7W8P9"/>
<evidence type="ECO:0000256" key="13">
    <source>
        <dbReference type="ARBA" id="ARBA00023237"/>
    </source>
</evidence>
<keyword evidence="8" id="KW-0408">Iron</keyword>
<evidence type="ECO:0000256" key="5">
    <source>
        <dbReference type="ARBA" id="ARBA00022496"/>
    </source>
</evidence>
<keyword evidence="7 16" id="KW-0732">Signal</keyword>
<evidence type="ECO:0000256" key="1">
    <source>
        <dbReference type="ARBA" id="ARBA00004571"/>
    </source>
</evidence>
<evidence type="ECO:0000256" key="12">
    <source>
        <dbReference type="ARBA" id="ARBA00023170"/>
    </source>
</evidence>
<dbReference type="PANTHER" id="PTHR32552">
    <property type="entry name" value="FERRICHROME IRON RECEPTOR-RELATED"/>
    <property type="match status" value="1"/>
</dbReference>
<keyword evidence="13 14" id="KW-0998">Cell outer membrane</keyword>
<keyword evidence="10 15" id="KW-0798">TonB box</keyword>
<dbReference type="FunFam" id="2.170.130.10:FF:000010">
    <property type="entry name" value="Ferripyoverdine receptor"/>
    <property type="match status" value="1"/>
</dbReference>
<feature type="domain" description="TonB-dependent receptor plug" evidence="18">
    <location>
        <begin position="74"/>
        <end position="174"/>
    </location>
</feature>
<dbReference type="PROSITE" id="PS52016">
    <property type="entry name" value="TONB_DEPENDENT_REC_3"/>
    <property type="match status" value="1"/>
</dbReference>
<dbReference type="PANTHER" id="PTHR32552:SF74">
    <property type="entry name" value="HYDROXAMATE SIDEROPHORE RECEPTOR FHUE"/>
    <property type="match status" value="1"/>
</dbReference>
<dbReference type="InterPro" id="IPR039426">
    <property type="entry name" value="TonB-dep_rcpt-like"/>
</dbReference>
<dbReference type="Pfam" id="PF07715">
    <property type="entry name" value="Plug"/>
    <property type="match status" value="1"/>
</dbReference>
<evidence type="ECO:0000313" key="19">
    <source>
        <dbReference type="EMBL" id="OEZ92641.1"/>
    </source>
</evidence>
<dbReference type="EMBL" id="LROM01000147">
    <property type="protein sequence ID" value="OEZ92641.1"/>
    <property type="molecule type" value="Genomic_DNA"/>
</dbReference>
<evidence type="ECO:0000256" key="4">
    <source>
        <dbReference type="ARBA" id="ARBA00022452"/>
    </source>
</evidence>
<dbReference type="InterPro" id="IPR012910">
    <property type="entry name" value="Plug_dom"/>
</dbReference>
<evidence type="ECO:0000256" key="2">
    <source>
        <dbReference type="ARBA" id="ARBA00009810"/>
    </source>
</evidence>
<feature type="domain" description="TonB-dependent receptor-like beta-barrel" evidence="17">
    <location>
        <begin position="258"/>
        <end position="702"/>
    </location>
</feature>
<organism evidence="19 20">
    <name type="scientific">Duganella phyllosphaerae</name>
    <dbReference type="NCBI Taxonomy" id="762836"/>
    <lineage>
        <taxon>Bacteria</taxon>
        <taxon>Pseudomonadati</taxon>
        <taxon>Pseudomonadota</taxon>
        <taxon>Betaproteobacteria</taxon>
        <taxon>Burkholderiales</taxon>
        <taxon>Oxalobacteraceae</taxon>
        <taxon>Telluria group</taxon>
        <taxon>Duganella</taxon>
    </lineage>
</organism>
<keyword evidence="6 14" id="KW-0812">Transmembrane</keyword>
<accession>A0A1E7W8P9</accession>
<sequence length="733" mass="80053">MNQQAHARTGLHLHRLAVAVALALPCLPLLAQAEETGKDAVLPQVTVSGIKSDDTSGTYAVRNARTATPLDLSLRQTPQSVTVITQQRIEDQGLQTVSDVINNATGVAVNQYESNRADFNSRGFEIDNLQMDGIPTTWEQQWSGGEILSSLAMYDRVEIVRGATGLMTGAGNPSAAINLVRKRATSKQLTGTAEVALGSWSDRRGTVDVSTPLTQSGNVRARVVGEIQKADSFTDKLSKDNSTFYGTVEADLTPRTLLSVGYSRQKTDTDHPMWGGLPYWYADGSRTNWDESKTSSVDWSRWDTSYNNAFANLEHTFDNGWKVRATYSNGKRKSDSVLLYLYGNPDRATGTGMGASAGWYITETKQEDAGLHLSGAFDLGGRQHEAAFGYMHAKQKFNSDTRGADYGLGLFVAPAPADFNNWNPSAYAPPTWGARTFYQRSETTQDGLYGVGRFSLADPLKLIVGARVTKYEKTGNLAGATPYRLKFDDEITPYAGLIYDVSKHYSVYTSYTEIFQPQNAVDINRVTLDPIRGKNVEAGVKGEFLDGRVNASLALFKIRQDNLAQAVGVIPGTADTYSEAVRGATSKGVELEVSGELARGWNANAGYTHYSAQTASGDPFNSNYPRDLFRVFTTYRLDGALAGLTVGGGVNWQGQTYTVTSSAPAGNTTNNRLQQDSYALVNLMARYEINPNWSAQLNVNNLTDKRHFGMSAAFNQLNFQAPRSVSGTLKYRF</sequence>
<evidence type="ECO:0000259" key="18">
    <source>
        <dbReference type="Pfam" id="PF07715"/>
    </source>
</evidence>
<keyword evidence="11 14" id="KW-0472">Membrane</keyword>
<comment type="subcellular location">
    <subcellularLocation>
        <location evidence="1 14">Cell outer membrane</location>
        <topology evidence="1 14">Multi-pass membrane protein</topology>
    </subcellularLocation>
</comment>
<dbReference type="Gene3D" id="2.170.130.10">
    <property type="entry name" value="TonB-dependent receptor, plug domain"/>
    <property type="match status" value="1"/>
</dbReference>
<comment type="caution">
    <text evidence="19">The sequence shown here is derived from an EMBL/GenBank/DDBJ whole genome shotgun (WGS) entry which is preliminary data.</text>
</comment>
<dbReference type="OrthoDB" id="174652at2"/>
<keyword evidence="9" id="KW-0406">Ion transport</keyword>
<evidence type="ECO:0000256" key="7">
    <source>
        <dbReference type="ARBA" id="ARBA00022729"/>
    </source>
</evidence>
<feature type="chain" id="PRO_5009206594" evidence="16">
    <location>
        <begin position="34"/>
        <end position="733"/>
    </location>
</feature>
<keyword evidence="5" id="KW-0410">Iron transport</keyword>
<protein>
    <submittedName>
        <fullName evidence="19">FhuE receptor</fullName>
    </submittedName>
</protein>
<dbReference type="InterPro" id="IPR037066">
    <property type="entry name" value="Plug_dom_sf"/>
</dbReference>
<dbReference type="Gene3D" id="2.40.170.20">
    <property type="entry name" value="TonB-dependent receptor, beta-barrel domain"/>
    <property type="match status" value="1"/>
</dbReference>
<keyword evidence="20" id="KW-1185">Reference proteome</keyword>
<dbReference type="GO" id="GO:0015891">
    <property type="term" value="P:siderophore transport"/>
    <property type="evidence" value="ECO:0007669"/>
    <property type="project" value="InterPro"/>
</dbReference>
<dbReference type="InterPro" id="IPR000531">
    <property type="entry name" value="Beta-barrel_TonB"/>
</dbReference>
<evidence type="ECO:0000256" key="9">
    <source>
        <dbReference type="ARBA" id="ARBA00023065"/>
    </source>
</evidence>
<proteinExistence type="inferred from homology"/>
<dbReference type="NCBIfam" id="TIGR01783">
    <property type="entry name" value="TonB-siderophor"/>
    <property type="match status" value="1"/>
</dbReference>
<dbReference type="GO" id="GO:0009279">
    <property type="term" value="C:cell outer membrane"/>
    <property type="evidence" value="ECO:0007669"/>
    <property type="project" value="UniProtKB-SubCell"/>
</dbReference>
<evidence type="ECO:0000259" key="17">
    <source>
        <dbReference type="Pfam" id="PF00593"/>
    </source>
</evidence>